<feature type="transmembrane region" description="Helical" evidence="1">
    <location>
        <begin position="309"/>
        <end position="328"/>
    </location>
</feature>
<feature type="transmembrane region" description="Helical" evidence="1">
    <location>
        <begin position="386"/>
        <end position="403"/>
    </location>
</feature>
<keyword evidence="1" id="KW-0472">Membrane</keyword>
<feature type="transmembrane region" description="Helical" evidence="1">
    <location>
        <begin position="134"/>
        <end position="155"/>
    </location>
</feature>
<feature type="transmembrane region" description="Helical" evidence="1">
    <location>
        <begin position="219"/>
        <end position="237"/>
    </location>
</feature>
<accession>A0A239CPP0</accession>
<dbReference type="OrthoDB" id="3541491at2"/>
<dbReference type="EMBL" id="FZOD01000006">
    <property type="protein sequence ID" value="SNS22206.1"/>
    <property type="molecule type" value="Genomic_DNA"/>
</dbReference>
<proteinExistence type="predicted"/>
<feature type="transmembrane region" description="Helical" evidence="1">
    <location>
        <begin position="335"/>
        <end position="359"/>
    </location>
</feature>
<evidence type="ECO:0000313" key="3">
    <source>
        <dbReference type="Proteomes" id="UP000198282"/>
    </source>
</evidence>
<organism evidence="2 3">
    <name type="scientific">Streptosporangium subroseum</name>
    <dbReference type="NCBI Taxonomy" id="106412"/>
    <lineage>
        <taxon>Bacteria</taxon>
        <taxon>Bacillati</taxon>
        <taxon>Actinomycetota</taxon>
        <taxon>Actinomycetes</taxon>
        <taxon>Streptosporangiales</taxon>
        <taxon>Streptosporangiaceae</taxon>
        <taxon>Streptosporangium</taxon>
    </lineage>
</organism>
<keyword evidence="1" id="KW-0812">Transmembrane</keyword>
<feature type="transmembrane region" description="Helical" evidence="1">
    <location>
        <begin position="48"/>
        <end position="68"/>
    </location>
</feature>
<reference evidence="2 3" key="1">
    <citation type="submission" date="2017-06" db="EMBL/GenBank/DDBJ databases">
        <authorList>
            <person name="Kim H.J."/>
            <person name="Triplett B.A."/>
        </authorList>
    </citation>
    <scope>NUCLEOTIDE SEQUENCE [LARGE SCALE GENOMIC DNA]</scope>
    <source>
        <strain evidence="2 3">CGMCC 4.2132</strain>
    </source>
</reference>
<gene>
    <name evidence="2" type="ORF">SAMN05216276_100621</name>
</gene>
<keyword evidence="3" id="KW-1185">Reference proteome</keyword>
<keyword evidence="1" id="KW-1133">Transmembrane helix</keyword>
<dbReference type="RefSeq" id="WP_089206573.1">
    <property type="nucleotide sequence ID" value="NZ_FZOD01000006.1"/>
</dbReference>
<name>A0A239CPP0_9ACTN</name>
<evidence type="ECO:0000256" key="1">
    <source>
        <dbReference type="SAM" id="Phobius"/>
    </source>
</evidence>
<sequence>MRRYPLGWIAAAFVALVVASGVAAAVTGDAWLATLVVHRRLADRPVDIDGDLVLVLIAVGVLQGWGLWQILPGRQSGEKPDRDARRLRIALYVSLAIELADLSWTDIPEEVTQVAVVVLLYRVMRGVSRTLRLVALVCGLYHPVLLLAAVLSELLGLDGEALWQSSLGSVPWLLWMVLTLVAQAKDGRWGRVTLWAGAAVAAGPFLVPDLMSNSFSRSYVWYAGGHLVLDVFTLVWLGRSARDLGNRPRDPRPVTPASPLRRWPLQAAAVALPLLPAAANLADGVFLWIGPRGAIASWFSGWYPMQLWLPFDLLVGMGGAAALVLAAVLRRTRRLVIGTIWALLLAAVAGLATAATTAVGDSRPTHSSVRIFPDRMLTSSLGISPLWYSLAFTASALLLLFLYGDRPARRRPYRVLPASMAASAVLVLVPVSDHAPGPITTASDCEAKGDYETGHTPPPPMTGEQAFICTVRTAGVLPPVGGMPDRMLVAYGHRLCGVYTREDPQEMVRFYKAYGVSPGDETALLADICPKAAETLRVAIEEEEREMLAHEAEEQAKCDQAPRHRPLITPVSAIRQEKPIWPELPLETYERGGEPEDGPPHQAEGSDLVASAPGHLRVFLNTEYRACVTTEAYDRRPPVETRGWQNVVEVGYQSPEGHIVLADGLSGIQLPDLGALGKGHYRVRVHYAWLSWKGTKQAGQRLLIMTYPGRGDHVIVHR</sequence>
<feature type="transmembrane region" description="Helical" evidence="1">
    <location>
        <begin position="161"/>
        <end position="182"/>
    </location>
</feature>
<evidence type="ECO:0000313" key="2">
    <source>
        <dbReference type="EMBL" id="SNS22206.1"/>
    </source>
</evidence>
<feature type="transmembrane region" description="Helical" evidence="1">
    <location>
        <begin position="189"/>
        <end position="207"/>
    </location>
</feature>
<dbReference type="Proteomes" id="UP000198282">
    <property type="component" value="Unassembled WGS sequence"/>
</dbReference>
<dbReference type="AlphaFoldDB" id="A0A239CPP0"/>
<protein>
    <submittedName>
        <fullName evidence="2">Uncharacterized protein</fullName>
    </submittedName>
</protein>
<feature type="transmembrane region" description="Helical" evidence="1">
    <location>
        <begin position="267"/>
        <end position="289"/>
    </location>
</feature>